<proteinExistence type="predicted"/>
<dbReference type="OrthoDB" id="4376283at2"/>
<organism evidence="1 2">
    <name type="scientific">Nocardioides cavernaquae</name>
    <dbReference type="NCBI Taxonomy" id="2321396"/>
    <lineage>
        <taxon>Bacteria</taxon>
        <taxon>Bacillati</taxon>
        <taxon>Actinomycetota</taxon>
        <taxon>Actinomycetes</taxon>
        <taxon>Propionibacteriales</taxon>
        <taxon>Nocardioidaceae</taxon>
        <taxon>Nocardioides</taxon>
    </lineage>
</organism>
<name>A0A3A5H870_9ACTN</name>
<sequence length="125" mass="12928">MADLPFDPIALLNKSQKIALGVAGEAFDALIGVGKTAVQPEEAIRQLSALVAAVGDLAAASVNPLQDFIAKQREIADTMANLATVQADLAGLVETLAHRHAAIVESLENITAPVFGLVARDDADS</sequence>
<dbReference type="AlphaFoldDB" id="A0A3A5H870"/>
<dbReference type="Proteomes" id="UP000276542">
    <property type="component" value="Unassembled WGS sequence"/>
</dbReference>
<comment type="caution">
    <text evidence="1">The sequence shown here is derived from an EMBL/GenBank/DDBJ whole genome shotgun (WGS) entry which is preliminary data.</text>
</comment>
<accession>A0A3A5H870</accession>
<gene>
    <name evidence="1" type="ORF">D4739_11860</name>
</gene>
<evidence type="ECO:0000313" key="1">
    <source>
        <dbReference type="EMBL" id="RJS46839.1"/>
    </source>
</evidence>
<dbReference type="RefSeq" id="WP_120060810.1">
    <property type="nucleotide sequence ID" value="NZ_QYRP01000002.1"/>
</dbReference>
<reference evidence="2" key="1">
    <citation type="submission" date="2018-09" db="EMBL/GenBank/DDBJ databases">
        <authorList>
            <person name="Zhu H."/>
        </authorList>
    </citation>
    <scope>NUCLEOTIDE SEQUENCE [LARGE SCALE GENOMIC DNA]</scope>
    <source>
        <strain evidence="2">K1W22B-1</strain>
    </source>
</reference>
<evidence type="ECO:0000313" key="2">
    <source>
        <dbReference type="Proteomes" id="UP000276542"/>
    </source>
</evidence>
<protein>
    <submittedName>
        <fullName evidence="1">Uncharacterized protein</fullName>
    </submittedName>
</protein>
<keyword evidence="2" id="KW-1185">Reference proteome</keyword>
<dbReference type="EMBL" id="QYRP01000002">
    <property type="protein sequence ID" value="RJS46839.1"/>
    <property type="molecule type" value="Genomic_DNA"/>
</dbReference>